<sequence>MIAIVVLGAIDVGNLYFQRRNLQRIADMAAIASVESMTDQCSQQNSPAMMAAQSNALANGFDYRASGQTLSIECGRWDTSATPYFNSTFTPLNAVSVSVTQQVPYIFLGRFFGKSGSTGATVAAFSTAKAINIDSFTIGTTLAALQGGMLNNILGTLLGAKLNISALSYKGLASAQIKVGDLVVAANSLKFGSFNSISDLANLSVTAGDFVKLMASALSKTQLVNADLSAAIGDLNTISSLATNGTKLNVLGSESKLGVLLIGLADKQAAADARINVLDAVMVAAEVASASAAAQGQAPVTLNTGIALGVLNATVAVQIINPPTLAVGEGGRLPAAQGGGWRTQASSATVRLFLDVDLGTTNLKATLTNPLAPLIALIGAIIPIDVHIPIYLEAGGTGTAWLESTYCAPTAAASRAVVGVQPGIANLCIGDQSSSPLTSKQPFSCSNPATLVSVPVVGVPLLQVKANVAIPVTVPIDKNSASPLVFDGIAGNSDDYQSSDSNALGSVLTNALSGVPQGLANSSSLALYVLGAPVLPALVGTLLSPVVDLLNATLFSLLPNLDKVIVPLLNALGVQIGVATVHNEALTCGIPQLVSNTGN</sequence>
<protein>
    <submittedName>
        <fullName evidence="3">Membrane protein</fullName>
    </submittedName>
</protein>
<dbReference type="eggNOG" id="COG4655">
    <property type="taxonomic scope" value="Bacteria"/>
</dbReference>
<dbReference type="InterPro" id="IPR018705">
    <property type="entry name" value="DUF2134_membrane"/>
</dbReference>
<evidence type="ECO:0000259" key="2">
    <source>
        <dbReference type="Pfam" id="PF13400"/>
    </source>
</evidence>
<accession>A0A0H3KJA1</accession>
<proteinExistence type="predicted"/>
<dbReference type="Proteomes" id="UP000008815">
    <property type="component" value="Chromosome 1"/>
</dbReference>
<dbReference type="InterPro" id="IPR028087">
    <property type="entry name" value="Tad_N"/>
</dbReference>
<evidence type="ECO:0000313" key="4">
    <source>
        <dbReference type="Proteomes" id="UP000008815"/>
    </source>
</evidence>
<keyword evidence="4" id="KW-1185">Reference proteome</keyword>
<name>A0A0H3KJA1_BURM1</name>
<dbReference type="STRING" id="395019.BMULJ_01515"/>
<feature type="domain" description="Putative Flp pilus-assembly TadG-like N-terminal" evidence="2">
    <location>
        <begin position="3"/>
        <end position="32"/>
    </location>
</feature>
<reference evidence="3 4" key="1">
    <citation type="submission" date="2007-04" db="EMBL/GenBank/DDBJ databases">
        <title>Complete genome sequence of Burkholderia multivorans ATCC 17616.</title>
        <authorList>
            <person name="Ohtsubo Y."/>
            <person name="Yamashita A."/>
            <person name="Kurokawa K."/>
            <person name="Takami H."/>
            <person name="Yuhara S."/>
            <person name="Nishiyama E."/>
            <person name="Endo R."/>
            <person name="Miyazaki R."/>
            <person name="Ono A."/>
            <person name="Yano K."/>
            <person name="Ito M."/>
            <person name="Sota M."/>
            <person name="Yuji N."/>
            <person name="Hattori M."/>
            <person name="Tsuda M."/>
        </authorList>
    </citation>
    <scope>NUCLEOTIDE SEQUENCE [LARGE SCALE GENOMIC DNA]</scope>
    <source>
        <strain evidence="4">ATCC 17616 / 249</strain>
    </source>
</reference>
<dbReference type="HOGENOM" id="CLU_022237_0_0_4"/>
<dbReference type="KEGG" id="bmj:BMULJ_01515"/>
<dbReference type="Pfam" id="PF09977">
    <property type="entry name" value="Tad_C"/>
    <property type="match status" value="1"/>
</dbReference>
<evidence type="ECO:0000259" key="1">
    <source>
        <dbReference type="Pfam" id="PF09977"/>
    </source>
</evidence>
<gene>
    <name evidence="3" type="ordered locus">BMULJ_01515</name>
</gene>
<dbReference type="EMBL" id="AP009385">
    <property type="protein sequence ID" value="BAG43444.1"/>
    <property type="molecule type" value="Genomic_DNA"/>
</dbReference>
<organism evidence="3 4">
    <name type="scientific">Burkholderia multivorans (strain ATCC 17616 / 249)</name>
    <dbReference type="NCBI Taxonomy" id="395019"/>
    <lineage>
        <taxon>Bacteria</taxon>
        <taxon>Pseudomonadati</taxon>
        <taxon>Pseudomonadota</taxon>
        <taxon>Betaproteobacteria</taxon>
        <taxon>Burkholderiales</taxon>
        <taxon>Burkholderiaceae</taxon>
        <taxon>Burkholderia</taxon>
        <taxon>Burkholderia cepacia complex</taxon>
    </lineage>
</organism>
<feature type="domain" description="DUF2134" evidence="1">
    <location>
        <begin position="37"/>
        <end position="128"/>
    </location>
</feature>
<dbReference type="AlphaFoldDB" id="A0A0H3KJA1"/>
<evidence type="ECO:0000313" key="3">
    <source>
        <dbReference type="EMBL" id="BAG43444.1"/>
    </source>
</evidence>
<dbReference type="Pfam" id="PF13400">
    <property type="entry name" value="Tad"/>
    <property type="match status" value="1"/>
</dbReference>